<feature type="region of interest" description="Disordered" evidence="1">
    <location>
        <begin position="38"/>
        <end position="90"/>
    </location>
</feature>
<accession>A0AAX2H498</accession>
<dbReference type="Proteomes" id="UP000219564">
    <property type="component" value="Unassembled WGS sequence"/>
</dbReference>
<proteinExistence type="predicted"/>
<name>A0AAX2H498_9PSED</name>
<dbReference type="AlphaFoldDB" id="A0AAX2H498"/>
<comment type="caution">
    <text evidence="2">The sequence shown here is derived from an EMBL/GenBank/DDBJ whole genome shotgun (WGS) entry which is preliminary data.</text>
</comment>
<evidence type="ECO:0000313" key="3">
    <source>
        <dbReference type="Proteomes" id="UP000219564"/>
    </source>
</evidence>
<dbReference type="EMBL" id="OBKZ01000008">
    <property type="protein sequence ID" value="SOB49873.1"/>
    <property type="molecule type" value="Genomic_DNA"/>
</dbReference>
<organism evidence="2 3">
    <name type="scientific">Pseudomonas lundensis</name>
    <dbReference type="NCBI Taxonomy" id="86185"/>
    <lineage>
        <taxon>Bacteria</taxon>
        <taxon>Pseudomonadati</taxon>
        <taxon>Pseudomonadota</taxon>
        <taxon>Gammaproteobacteria</taxon>
        <taxon>Pseudomonadales</taxon>
        <taxon>Pseudomonadaceae</taxon>
        <taxon>Pseudomonas</taxon>
    </lineage>
</organism>
<sequence length="90" mass="9695">MHIPDSYVLMAGLRGERGEAERLLWSLAPRDIRVQAPFGMGTHAGTANNNPPGTRRAGSTPVGGAWVSGSDYREPCRNRTRPGAAIRPRA</sequence>
<gene>
    <name evidence="2" type="ORF">PLUA15_160043</name>
</gene>
<reference evidence="2 3" key="1">
    <citation type="submission" date="2017-08" db="EMBL/GenBank/DDBJ databases">
        <authorList>
            <person name="Chaillou S."/>
        </authorList>
    </citation>
    <scope>NUCLEOTIDE SEQUENCE [LARGE SCALE GENOMIC DNA]</scope>
    <source>
        <strain evidence="2 3">MFPA15A1205</strain>
    </source>
</reference>
<evidence type="ECO:0000313" key="2">
    <source>
        <dbReference type="EMBL" id="SOB49873.1"/>
    </source>
</evidence>
<evidence type="ECO:0000256" key="1">
    <source>
        <dbReference type="SAM" id="MobiDB-lite"/>
    </source>
</evidence>
<protein>
    <submittedName>
        <fullName evidence="2">Uncharacterized protein</fullName>
    </submittedName>
</protein>